<dbReference type="RefSeq" id="WP_201872448.1">
    <property type="nucleotide sequence ID" value="NZ_JAERRF010000003.1"/>
</dbReference>
<organism evidence="2 3">
    <name type="scientific">Streptomyces coffeae</name>
    <dbReference type="NCBI Taxonomy" id="621382"/>
    <lineage>
        <taxon>Bacteria</taxon>
        <taxon>Bacillati</taxon>
        <taxon>Actinomycetota</taxon>
        <taxon>Actinomycetes</taxon>
        <taxon>Kitasatosporales</taxon>
        <taxon>Streptomycetaceae</taxon>
        <taxon>Streptomyces</taxon>
    </lineage>
</organism>
<dbReference type="Proteomes" id="UP000634229">
    <property type="component" value="Unassembled WGS sequence"/>
</dbReference>
<keyword evidence="3" id="KW-1185">Reference proteome</keyword>
<dbReference type="EMBL" id="JAERRF010000003">
    <property type="protein sequence ID" value="MBL1096371.1"/>
    <property type="molecule type" value="Genomic_DNA"/>
</dbReference>
<gene>
    <name evidence="2" type="ORF">JK363_06785</name>
</gene>
<feature type="region of interest" description="Disordered" evidence="1">
    <location>
        <begin position="202"/>
        <end position="231"/>
    </location>
</feature>
<reference evidence="2 3" key="1">
    <citation type="submission" date="2021-01" db="EMBL/GenBank/DDBJ databases">
        <title>WGS of actinomycetes isolated from Thailand.</title>
        <authorList>
            <person name="Thawai C."/>
        </authorList>
    </citation>
    <scope>NUCLEOTIDE SEQUENCE [LARGE SCALE GENOMIC DNA]</scope>
    <source>
        <strain evidence="2 3">CA1R205</strain>
    </source>
</reference>
<evidence type="ECO:0008006" key="4">
    <source>
        <dbReference type="Google" id="ProtNLM"/>
    </source>
</evidence>
<comment type="caution">
    <text evidence="2">The sequence shown here is derived from an EMBL/GenBank/DDBJ whole genome shotgun (WGS) entry which is preliminary data.</text>
</comment>
<evidence type="ECO:0000313" key="2">
    <source>
        <dbReference type="EMBL" id="MBL1096371.1"/>
    </source>
</evidence>
<accession>A0ABS1N965</accession>
<name>A0ABS1N965_9ACTN</name>
<feature type="region of interest" description="Disordered" evidence="1">
    <location>
        <begin position="41"/>
        <end position="72"/>
    </location>
</feature>
<proteinExistence type="predicted"/>
<protein>
    <recommendedName>
        <fullName evidence="4">DUF4352 domain-containing protein</fullName>
    </recommendedName>
</protein>
<feature type="compositionally biased region" description="Low complexity" evidence="1">
    <location>
        <begin position="203"/>
        <end position="215"/>
    </location>
</feature>
<evidence type="ECO:0000313" key="3">
    <source>
        <dbReference type="Proteomes" id="UP000634229"/>
    </source>
</evidence>
<dbReference type="PROSITE" id="PS51257">
    <property type="entry name" value="PROKAR_LIPOPROTEIN"/>
    <property type="match status" value="1"/>
</dbReference>
<evidence type="ECO:0000256" key="1">
    <source>
        <dbReference type="SAM" id="MobiDB-lite"/>
    </source>
</evidence>
<sequence>MHHIPVRTRTATAVACAIGALGIASLTTGCADGGLAERARPAGSAHQAADDDGRKPLALGTPTSVTYRRGSDHQRGVLEVTAVSVRKGAEADLRKAGPRAETRTAQPYYVTMRFENTGDRSLHYPFLNAPTGLRDSSGTDDQPLVTDNEVAACPGKDPDDFAVGARITLCKVFLVPNGLKPTAVTYSTGDAAKRPVRWKISEADAAGSAGSTGTRRTTDVAGDTGRTRATG</sequence>